<dbReference type="GO" id="GO:0007165">
    <property type="term" value="P:signal transduction"/>
    <property type="evidence" value="ECO:0007669"/>
    <property type="project" value="TreeGrafter"/>
</dbReference>
<dbReference type="OMA" id="CHRKRIC"/>
<dbReference type="Proteomes" id="UP000243975">
    <property type="component" value="Unassembled WGS sequence"/>
</dbReference>
<proteinExistence type="predicted"/>
<reference evidence="7 8" key="1">
    <citation type="journal article" date="2016" name="Sci. Rep.">
        <title>The genome sequence of the outbreeding globe artichoke constructed de novo incorporating a phase-aware low-pass sequencing strategy of F1 progeny.</title>
        <authorList>
            <person name="Scaglione D."/>
            <person name="Reyes-Chin-Wo S."/>
            <person name="Acquadro A."/>
            <person name="Froenicke L."/>
            <person name="Portis E."/>
            <person name="Beitel C."/>
            <person name="Tirone M."/>
            <person name="Mauro R."/>
            <person name="Lo Monaco A."/>
            <person name="Mauromicale G."/>
            <person name="Faccioli P."/>
            <person name="Cattivelli L."/>
            <person name="Rieseberg L."/>
            <person name="Michelmore R."/>
            <person name="Lanteri S."/>
        </authorList>
    </citation>
    <scope>NUCLEOTIDE SEQUENCE [LARGE SCALE GENOMIC DNA]</scope>
    <source>
        <strain evidence="7">2C</strain>
    </source>
</reference>
<organism evidence="7 8">
    <name type="scientific">Cynara cardunculus var. scolymus</name>
    <name type="common">Globe artichoke</name>
    <name type="synonym">Cynara scolymus</name>
    <dbReference type="NCBI Taxonomy" id="59895"/>
    <lineage>
        <taxon>Eukaryota</taxon>
        <taxon>Viridiplantae</taxon>
        <taxon>Streptophyta</taxon>
        <taxon>Embryophyta</taxon>
        <taxon>Tracheophyta</taxon>
        <taxon>Spermatophyta</taxon>
        <taxon>Magnoliopsida</taxon>
        <taxon>eudicotyledons</taxon>
        <taxon>Gunneridae</taxon>
        <taxon>Pentapetalae</taxon>
        <taxon>asterids</taxon>
        <taxon>campanulids</taxon>
        <taxon>Asterales</taxon>
        <taxon>Asteraceae</taxon>
        <taxon>Carduoideae</taxon>
        <taxon>Cardueae</taxon>
        <taxon>Carduinae</taxon>
        <taxon>Cynara</taxon>
    </lineage>
</organism>
<keyword evidence="5" id="KW-0067">ATP-binding</keyword>
<dbReference type="GO" id="GO:0004674">
    <property type="term" value="F:protein serine/threonine kinase activity"/>
    <property type="evidence" value="ECO:0007669"/>
    <property type="project" value="UniProtKB-KW"/>
</dbReference>
<dbReference type="Pfam" id="PF00069">
    <property type="entry name" value="Pkinase"/>
    <property type="match status" value="1"/>
</dbReference>
<dbReference type="GO" id="GO:0005524">
    <property type="term" value="F:ATP binding"/>
    <property type="evidence" value="ECO:0007669"/>
    <property type="project" value="UniProtKB-KW"/>
</dbReference>
<evidence type="ECO:0000256" key="2">
    <source>
        <dbReference type="ARBA" id="ARBA00022679"/>
    </source>
</evidence>
<comment type="caution">
    <text evidence="7">The sequence shown here is derived from an EMBL/GenBank/DDBJ whole genome shotgun (WGS) entry which is preliminary data.</text>
</comment>
<dbReference type="PANTHER" id="PTHR43895">
    <property type="entry name" value="CALCIUM/CALMODULIN-DEPENDENT PROTEIN KINASE KINASE-RELATED"/>
    <property type="match status" value="1"/>
</dbReference>
<dbReference type="Gene3D" id="3.30.200.20">
    <property type="entry name" value="Phosphorylase Kinase, domain 1"/>
    <property type="match status" value="1"/>
</dbReference>
<evidence type="ECO:0000256" key="1">
    <source>
        <dbReference type="ARBA" id="ARBA00022527"/>
    </source>
</evidence>
<evidence type="ECO:0000259" key="6">
    <source>
        <dbReference type="PROSITE" id="PS50011"/>
    </source>
</evidence>
<protein>
    <submittedName>
        <fullName evidence="7">Calcium/calmodulin-dependent/calcium-dependent protein kinase</fullName>
    </submittedName>
</protein>
<keyword evidence="4 7" id="KW-0418">Kinase</keyword>
<name>A0A118JT38_CYNCS</name>
<gene>
    <name evidence="7" type="ORF">Ccrd_024230</name>
</gene>
<dbReference type="InterPro" id="IPR011009">
    <property type="entry name" value="Kinase-like_dom_sf"/>
</dbReference>
<evidence type="ECO:0000256" key="3">
    <source>
        <dbReference type="ARBA" id="ARBA00022741"/>
    </source>
</evidence>
<keyword evidence="8" id="KW-1185">Reference proteome</keyword>
<keyword evidence="1" id="KW-0723">Serine/threonine-protein kinase</keyword>
<dbReference type="Gramene" id="KVH88975">
    <property type="protein sequence ID" value="KVH88975"/>
    <property type="gene ID" value="Ccrd_024230"/>
</dbReference>
<dbReference type="EMBL" id="LEKV01005323">
    <property type="protein sequence ID" value="KVH88975.1"/>
    <property type="molecule type" value="Genomic_DNA"/>
</dbReference>
<dbReference type="PROSITE" id="PS50011">
    <property type="entry name" value="PROTEIN_KINASE_DOM"/>
    <property type="match status" value="1"/>
</dbReference>
<dbReference type="SUPFAM" id="SSF56112">
    <property type="entry name" value="Protein kinase-like (PK-like)"/>
    <property type="match status" value="1"/>
</dbReference>
<dbReference type="AlphaFoldDB" id="A0A118JT38"/>
<dbReference type="PANTHER" id="PTHR43895:SF162">
    <property type="entry name" value="CBL-INTERACTING SERINE_THREONINE-PROTEIN KINASE 25"/>
    <property type="match status" value="1"/>
</dbReference>
<evidence type="ECO:0000313" key="8">
    <source>
        <dbReference type="Proteomes" id="UP000243975"/>
    </source>
</evidence>
<keyword evidence="3" id="KW-0547">Nucleotide-binding</keyword>
<dbReference type="STRING" id="59895.A0A118JT38"/>
<evidence type="ECO:0000256" key="4">
    <source>
        <dbReference type="ARBA" id="ARBA00022777"/>
    </source>
</evidence>
<sequence>MRLVHHPNVIQLKKVMATKTKIFLVMECVRGGELFAKVAKERLKEDLARKYFQQLINIVNYCHSHDVSHHD</sequence>
<evidence type="ECO:0000256" key="5">
    <source>
        <dbReference type="ARBA" id="ARBA00022840"/>
    </source>
</evidence>
<keyword evidence="2" id="KW-0808">Transferase</keyword>
<evidence type="ECO:0000313" key="7">
    <source>
        <dbReference type="EMBL" id="KVH88975.1"/>
    </source>
</evidence>
<dbReference type="Gene3D" id="1.10.510.10">
    <property type="entry name" value="Transferase(Phosphotransferase) domain 1"/>
    <property type="match status" value="1"/>
</dbReference>
<dbReference type="InterPro" id="IPR000719">
    <property type="entry name" value="Prot_kinase_dom"/>
</dbReference>
<accession>A0A118JT38</accession>
<feature type="domain" description="Protein kinase" evidence="6">
    <location>
        <begin position="1"/>
        <end position="71"/>
    </location>
</feature>